<dbReference type="AlphaFoldDB" id="A0A0B2W0U0"/>
<keyword evidence="2" id="KW-0732">Signal</keyword>
<evidence type="ECO:0000313" key="3">
    <source>
        <dbReference type="EMBL" id="KHN86785.1"/>
    </source>
</evidence>
<protein>
    <recommendedName>
        <fullName evidence="5">Secreted protein</fullName>
    </recommendedName>
</protein>
<dbReference type="Proteomes" id="UP000031036">
    <property type="component" value="Unassembled WGS sequence"/>
</dbReference>
<evidence type="ECO:0000256" key="1">
    <source>
        <dbReference type="SAM" id="MobiDB-lite"/>
    </source>
</evidence>
<feature type="region of interest" description="Disordered" evidence="1">
    <location>
        <begin position="38"/>
        <end position="129"/>
    </location>
</feature>
<feature type="compositionally biased region" description="Basic and acidic residues" evidence="1">
    <location>
        <begin position="112"/>
        <end position="125"/>
    </location>
</feature>
<organism evidence="3 4">
    <name type="scientific">Toxocara canis</name>
    <name type="common">Canine roundworm</name>
    <dbReference type="NCBI Taxonomy" id="6265"/>
    <lineage>
        <taxon>Eukaryota</taxon>
        <taxon>Metazoa</taxon>
        <taxon>Ecdysozoa</taxon>
        <taxon>Nematoda</taxon>
        <taxon>Chromadorea</taxon>
        <taxon>Rhabditida</taxon>
        <taxon>Spirurina</taxon>
        <taxon>Ascaridomorpha</taxon>
        <taxon>Ascaridoidea</taxon>
        <taxon>Toxocaridae</taxon>
        <taxon>Toxocara</taxon>
    </lineage>
</organism>
<accession>A0A0B2W0U0</accession>
<comment type="caution">
    <text evidence="3">The sequence shown here is derived from an EMBL/GenBank/DDBJ whole genome shotgun (WGS) entry which is preliminary data.</text>
</comment>
<evidence type="ECO:0000256" key="2">
    <source>
        <dbReference type="SAM" id="SignalP"/>
    </source>
</evidence>
<gene>
    <name evidence="3" type="ORF">Tcan_15872</name>
</gene>
<evidence type="ECO:0000313" key="4">
    <source>
        <dbReference type="Proteomes" id="UP000031036"/>
    </source>
</evidence>
<evidence type="ECO:0008006" key="5">
    <source>
        <dbReference type="Google" id="ProtNLM"/>
    </source>
</evidence>
<name>A0A0B2W0U0_TOXCA</name>
<dbReference type="EMBL" id="JPKZ01000518">
    <property type="protein sequence ID" value="KHN86785.1"/>
    <property type="molecule type" value="Genomic_DNA"/>
</dbReference>
<sequence>MRCIQLVFVWTNLFGIQSTPCVADRDYDHGDSLASLEGKNRLAASAEPARRGTDESLAGTKKRRTEMTTEMTTERDSFTKESRRSRKQPTERKAQLGRATEVAQARPRHSRAKEGPGRPGRRSEGESGSVRARLLHFGCKYVCIYTLYILPRRDIRFNDCNC</sequence>
<feature type="signal peptide" evidence="2">
    <location>
        <begin position="1"/>
        <end position="18"/>
    </location>
</feature>
<feature type="chain" id="PRO_5002078776" description="Secreted protein" evidence="2">
    <location>
        <begin position="19"/>
        <end position="162"/>
    </location>
</feature>
<feature type="compositionally biased region" description="Basic and acidic residues" evidence="1">
    <location>
        <begin position="72"/>
        <end position="94"/>
    </location>
</feature>
<proteinExistence type="predicted"/>
<keyword evidence="4" id="KW-1185">Reference proteome</keyword>
<reference evidence="3 4" key="1">
    <citation type="submission" date="2014-11" db="EMBL/GenBank/DDBJ databases">
        <title>Genetic blueprint of the zoonotic pathogen Toxocara canis.</title>
        <authorList>
            <person name="Zhu X.-Q."/>
            <person name="Korhonen P.K."/>
            <person name="Cai H."/>
            <person name="Young N.D."/>
            <person name="Nejsum P."/>
            <person name="von Samson-Himmelstjerna G."/>
            <person name="Boag P.R."/>
            <person name="Tan P."/>
            <person name="Li Q."/>
            <person name="Min J."/>
            <person name="Yang Y."/>
            <person name="Wang X."/>
            <person name="Fang X."/>
            <person name="Hall R.S."/>
            <person name="Hofmann A."/>
            <person name="Sternberg P.W."/>
            <person name="Jex A.R."/>
            <person name="Gasser R.B."/>
        </authorList>
    </citation>
    <scope>NUCLEOTIDE SEQUENCE [LARGE SCALE GENOMIC DNA]</scope>
    <source>
        <strain evidence="3">PN_DK_2014</strain>
    </source>
</reference>